<accession>A0A7C9MLG1</accession>
<feature type="domain" description="Glycosyltransferase 2-like" evidence="1">
    <location>
        <begin position="15"/>
        <end position="127"/>
    </location>
</feature>
<proteinExistence type="predicted"/>
<comment type="caution">
    <text evidence="2">The sequence shown here is derived from an EMBL/GenBank/DDBJ whole genome shotgun (WGS) entry which is preliminary data.</text>
</comment>
<evidence type="ECO:0000259" key="1">
    <source>
        <dbReference type="Pfam" id="PF00535"/>
    </source>
</evidence>
<evidence type="ECO:0000313" key="3">
    <source>
        <dbReference type="Proteomes" id="UP000482487"/>
    </source>
</evidence>
<dbReference type="PANTHER" id="PTHR43685:SF2">
    <property type="entry name" value="GLYCOSYLTRANSFERASE 2-LIKE DOMAIN-CONTAINING PROTEIN"/>
    <property type="match status" value="1"/>
</dbReference>
<gene>
    <name evidence="2" type="ORF">GTA51_18425</name>
</gene>
<dbReference type="OrthoDB" id="5291101at2"/>
<dbReference type="RefSeq" id="WP_160963729.1">
    <property type="nucleotide sequence ID" value="NZ_WVUD01000055.1"/>
</dbReference>
<dbReference type="Gene3D" id="3.90.550.10">
    <property type="entry name" value="Spore Coat Polysaccharide Biosynthesis Protein SpsA, Chain A"/>
    <property type="match status" value="1"/>
</dbReference>
<dbReference type="Pfam" id="PF00535">
    <property type="entry name" value="Glycos_transf_2"/>
    <property type="match status" value="1"/>
</dbReference>
<dbReference type="EMBL" id="WVUD01000055">
    <property type="protein sequence ID" value="MYL85089.1"/>
    <property type="molecule type" value="Genomic_DNA"/>
</dbReference>
<keyword evidence="3" id="KW-1185">Reference proteome</keyword>
<dbReference type="Proteomes" id="UP000482487">
    <property type="component" value="Unassembled WGS sequence"/>
</dbReference>
<dbReference type="SUPFAM" id="SSF53448">
    <property type="entry name" value="Nucleotide-diphospho-sugar transferases"/>
    <property type="match status" value="1"/>
</dbReference>
<dbReference type="PANTHER" id="PTHR43685">
    <property type="entry name" value="GLYCOSYLTRANSFERASE"/>
    <property type="match status" value="1"/>
</dbReference>
<reference evidence="2 3" key="1">
    <citation type="submission" date="2020-01" db="EMBL/GenBank/DDBJ databases">
        <title>Genome sequence of Desulfovibrio aerotolerans DSM 16695(T).</title>
        <authorList>
            <person name="Karnachuk O."/>
            <person name="Avakyan M."/>
            <person name="Mardanov A."/>
            <person name="Kadnikov V."/>
            <person name="Ravin N."/>
        </authorList>
    </citation>
    <scope>NUCLEOTIDE SEQUENCE [LARGE SCALE GENOMIC DNA]</scope>
    <source>
        <strain evidence="2 3">DSM 16695</strain>
    </source>
</reference>
<evidence type="ECO:0000313" key="2">
    <source>
        <dbReference type="EMBL" id="MYL85089.1"/>
    </source>
</evidence>
<dbReference type="CDD" id="cd00761">
    <property type="entry name" value="Glyco_tranf_GTA_type"/>
    <property type="match status" value="1"/>
</dbReference>
<dbReference type="InterPro" id="IPR029044">
    <property type="entry name" value="Nucleotide-diphossugar_trans"/>
</dbReference>
<dbReference type="AlphaFoldDB" id="A0A7C9MLG1"/>
<organism evidence="2 3">
    <name type="scientific">Solidesulfovibrio aerotolerans</name>
    <dbReference type="NCBI Taxonomy" id="295255"/>
    <lineage>
        <taxon>Bacteria</taxon>
        <taxon>Pseudomonadati</taxon>
        <taxon>Thermodesulfobacteriota</taxon>
        <taxon>Desulfovibrionia</taxon>
        <taxon>Desulfovibrionales</taxon>
        <taxon>Desulfovibrionaceae</taxon>
        <taxon>Solidesulfovibrio</taxon>
    </lineage>
</organism>
<name>A0A7C9MLG1_9BACT</name>
<dbReference type="GO" id="GO:0016740">
    <property type="term" value="F:transferase activity"/>
    <property type="evidence" value="ECO:0007669"/>
    <property type="project" value="UniProtKB-KW"/>
</dbReference>
<sequence>MRQEREGPTDAPLVSAIIPTHDRAGMIMRAVASALGQTYPNMEVIVVDDGSGDDTPRRLAAVADPRLRVIRRERAGGVSAARNAGIAVARGAYVALLDSDDEWLPEKTARQLAFMAAGGHLLCQTQEIWMRSGRRVNAGKVHRKPDGFFFEAALRSCLVSPSTTLFAREFFEAVGVFDESLPACEDYDLWLRTLLCHPIGLVDAYLAVRHGGRVDQLSAIYCGQDLFRIRSMVGLLSRPETTSWHRDCIEKELRRKARVYATGCLKRDRPEEAERVLALVETALLSAGDRETAAP</sequence>
<keyword evidence="2" id="KW-0808">Transferase</keyword>
<dbReference type="InterPro" id="IPR050834">
    <property type="entry name" value="Glycosyltransf_2"/>
</dbReference>
<protein>
    <submittedName>
        <fullName evidence="2">Glycosyltransferase</fullName>
    </submittedName>
</protein>
<dbReference type="InterPro" id="IPR001173">
    <property type="entry name" value="Glyco_trans_2-like"/>
</dbReference>